<dbReference type="InterPro" id="IPR011249">
    <property type="entry name" value="Metalloenz_LuxS/M16"/>
</dbReference>
<sequence length="462" mass="51337">MDKLLKTMNLINQCLGVRYLSTSINNLTKYLTNPVYGSLEVQRTEMLNGIKVAAAKRLGAQITACTIMFQAGSRYEQDNNLGATHFIRAMSASSGCAYTGYGKMRLLHQRGAFLTCTSDRQSMAFTLRCTIDDFPELKYYLLDTAVRCCFHEWEVTDIKPFIKDNLLRIHPEQRVLDLLQRAFWAGPLGNSVFCEESRVDGMLGTYLKDFVKNFRSDRCSVTSVGLPYEETLKLAETIEFIQDKSCARQIGASFPRAGFEYYDLGRDSDVWIALAVPGCGAYDMSSLFKHSIVAAACGVGHAQVGQHRLDHIAQAPLGLLTKDIYTEFRAFNISYMECGIFGILAKTRACSAGQVARLAAKFLSNVKELNPQQIEVGKRRLKLNIAIQEEDCVKASESLALQEANNIQIDGLHSSFRIIDSISTDEILETARAISSKKKGMAIAVVGDIAAVPHDRELLEDI</sequence>
<dbReference type="SUPFAM" id="SSF63411">
    <property type="entry name" value="LuxS/MPP-like metallohydrolase"/>
    <property type="match status" value="2"/>
</dbReference>
<dbReference type="GO" id="GO:0046872">
    <property type="term" value="F:metal ion binding"/>
    <property type="evidence" value="ECO:0007669"/>
    <property type="project" value="InterPro"/>
</dbReference>
<gene>
    <name evidence="2" type="ORF">PARMNEM_LOCUS3039</name>
</gene>
<feature type="domain" description="Peptidase M16 N-terminal" evidence="1">
    <location>
        <begin position="52"/>
        <end position="195"/>
    </location>
</feature>
<dbReference type="InterPro" id="IPR050361">
    <property type="entry name" value="MPP/UQCRC_Complex"/>
</dbReference>
<evidence type="ECO:0000313" key="3">
    <source>
        <dbReference type="Proteomes" id="UP001314205"/>
    </source>
</evidence>
<dbReference type="Pfam" id="PF00675">
    <property type="entry name" value="Peptidase_M16"/>
    <property type="match status" value="1"/>
</dbReference>
<accession>A0AAV1KE78</accession>
<name>A0AAV1KE78_9NEOP</name>
<dbReference type="GO" id="GO:0005739">
    <property type="term" value="C:mitochondrion"/>
    <property type="evidence" value="ECO:0007669"/>
    <property type="project" value="TreeGrafter"/>
</dbReference>
<evidence type="ECO:0000259" key="1">
    <source>
        <dbReference type="Pfam" id="PF00675"/>
    </source>
</evidence>
<organism evidence="2 3">
    <name type="scientific">Parnassius mnemosyne</name>
    <name type="common">clouded apollo</name>
    <dbReference type="NCBI Taxonomy" id="213953"/>
    <lineage>
        <taxon>Eukaryota</taxon>
        <taxon>Metazoa</taxon>
        <taxon>Ecdysozoa</taxon>
        <taxon>Arthropoda</taxon>
        <taxon>Hexapoda</taxon>
        <taxon>Insecta</taxon>
        <taxon>Pterygota</taxon>
        <taxon>Neoptera</taxon>
        <taxon>Endopterygota</taxon>
        <taxon>Lepidoptera</taxon>
        <taxon>Glossata</taxon>
        <taxon>Ditrysia</taxon>
        <taxon>Papilionoidea</taxon>
        <taxon>Papilionidae</taxon>
        <taxon>Parnassiinae</taxon>
        <taxon>Parnassini</taxon>
        <taxon>Parnassius</taxon>
        <taxon>Driopa</taxon>
    </lineage>
</organism>
<dbReference type="InterPro" id="IPR011765">
    <property type="entry name" value="Pept_M16_N"/>
</dbReference>
<comment type="caution">
    <text evidence="2">The sequence shown here is derived from an EMBL/GenBank/DDBJ whole genome shotgun (WGS) entry which is preliminary data.</text>
</comment>
<evidence type="ECO:0000313" key="2">
    <source>
        <dbReference type="EMBL" id="CAK1581360.1"/>
    </source>
</evidence>
<reference evidence="2 3" key="1">
    <citation type="submission" date="2023-11" db="EMBL/GenBank/DDBJ databases">
        <authorList>
            <person name="Hedman E."/>
            <person name="Englund M."/>
            <person name="Stromberg M."/>
            <person name="Nyberg Akerstrom W."/>
            <person name="Nylinder S."/>
            <person name="Jareborg N."/>
            <person name="Kallberg Y."/>
            <person name="Kronander E."/>
        </authorList>
    </citation>
    <scope>NUCLEOTIDE SEQUENCE [LARGE SCALE GENOMIC DNA]</scope>
</reference>
<dbReference type="AlphaFoldDB" id="A0AAV1KE78"/>
<protein>
    <recommendedName>
        <fullName evidence="1">Peptidase M16 N-terminal domain-containing protein</fullName>
    </recommendedName>
</protein>
<dbReference type="Gene3D" id="3.30.830.10">
    <property type="entry name" value="Metalloenzyme, LuxS/M16 peptidase-like"/>
    <property type="match status" value="2"/>
</dbReference>
<dbReference type="PANTHER" id="PTHR11851">
    <property type="entry name" value="METALLOPROTEASE"/>
    <property type="match status" value="1"/>
</dbReference>
<dbReference type="PANTHER" id="PTHR11851:SF226">
    <property type="entry name" value="CYTOCHROME B-C1 COMPLEX SUBUNIT 2, MITOCHONDRIAL"/>
    <property type="match status" value="1"/>
</dbReference>
<dbReference type="Proteomes" id="UP001314205">
    <property type="component" value="Unassembled WGS sequence"/>
</dbReference>
<proteinExistence type="predicted"/>
<keyword evidence="3" id="KW-1185">Reference proteome</keyword>
<dbReference type="EMBL" id="CAVLGL010000024">
    <property type="protein sequence ID" value="CAK1581360.1"/>
    <property type="molecule type" value="Genomic_DNA"/>
</dbReference>